<dbReference type="SUPFAM" id="SSF47473">
    <property type="entry name" value="EF-hand"/>
    <property type="match status" value="1"/>
</dbReference>
<feature type="domain" description="EF-hand" evidence="1">
    <location>
        <begin position="61"/>
        <end position="96"/>
    </location>
</feature>
<comment type="caution">
    <text evidence="2">The sequence shown here is derived from an EMBL/GenBank/DDBJ whole genome shotgun (WGS) entry which is preliminary data.</text>
</comment>
<accession>A0A9W7DTB5</accession>
<dbReference type="SUPFAM" id="SSF47391">
    <property type="entry name" value="Dimerization-anchoring domain of cAMP-dependent PK regulatory subunit"/>
    <property type="match status" value="1"/>
</dbReference>
<protein>
    <recommendedName>
        <fullName evidence="1">EF-hand domain-containing protein</fullName>
    </recommendedName>
</protein>
<dbReference type="CDD" id="cd22976">
    <property type="entry name" value="DD_EFCAB10"/>
    <property type="match status" value="1"/>
</dbReference>
<keyword evidence="3" id="KW-1185">Reference proteome</keyword>
<evidence type="ECO:0000259" key="1">
    <source>
        <dbReference type="PROSITE" id="PS50222"/>
    </source>
</evidence>
<dbReference type="Gene3D" id="1.10.238.10">
    <property type="entry name" value="EF-hand"/>
    <property type="match status" value="1"/>
</dbReference>
<dbReference type="EMBL" id="BRXZ01003215">
    <property type="protein sequence ID" value="GMH49993.1"/>
    <property type="molecule type" value="Genomic_DNA"/>
</dbReference>
<dbReference type="InterPro" id="IPR049760">
    <property type="entry name" value="DD_EFCAB10"/>
</dbReference>
<dbReference type="InterPro" id="IPR056587">
    <property type="entry name" value="EF_EFCAB10_C"/>
</dbReference>
<dbReference type="Proteomes" id="UP001165082">
    <property type="component" value="Unassembled WGS sequence"/>
</dbReference>
<dbReference type="InterPro" id="IPR039879">
    <property type="entry name" value="EFC10"/>
</dbReference>
<dbReference type="InterPro" id="IPR002048">
    <property type="entry name" value="EF_hand_dom"/>
</dbReference>
<dbReference type="PROSITE" id="PS50222">
    <property type="entry name" value="EF_HAND_2"/>
    <property type="match status" value="1"/>
</dbReference>
<organism evidence="2 3">
    <name type="scientific">Triparma retinervis</name>
    <dbReference type="NCBI Taxonomy" id="2557542"/>
    <lineage>
        <taxon>Eukaryota</taxon>
        <taxon>Sar</taxon>
        <taxon>Stramenopiles</taxon>
        <taxon>Ochrophyta</taxon>
        <taxon>Bolidophyceae</taxon>
        <taxon>Parmales</taxon>
        <taxon>Triparmaceae</taxon>
        <taxon>Triparma</taxon>
    </lineage>
</organism>
<sequence length="126" mass="14080">MSFDPRADADSYLASNKVITLFHDLGTKLLYAKPSDPNAFLKGTLEEIQENKNRGVTSNFFTEKDIVTMYRMFDPTGSGSISRAQYDNALKSMGVDKPTVEVGEGRVKREDFEKNFKAELDGLSLT</sequence>
<dbReference type="PANTHER" id="PTHR21847:SF1">
    <property type="entry name" value="EF-HAND CALCIUM-BINDING DOMAIN-CONTAINING PROTEIN 10"/>
    <property type="match status" value="1"/>
</dbReference>
<name>A0A9W7DTB5_9STRA</name>
<dbReference type="Pfam" id="PF24548">
    <property type="entry name" value="EF_EFCAB10_C"/>
    <property type="match status" value="1"/>
</dbReference>
<dbReference type="OrthoDB" id="10260455at2759"/>
<dbReference type="AlphaFoldDB" id="A0A9W7DTB5"/>
<evidence type="ECO:0000313" key="2">
    <source>
        <dbReference type="EMBL" id="GMH49993.1"/>
    </source>
</evidence>
<reference evidence="2" key="1">
    <citation type="submission" date="2022-07" db="EMBL/GenBank/DDBJ databases">
        <title>Genome analysis of Parmales, a sister group of diatoms, reveals the evolutionary specialization of diatoms from phago-mixotrophs to photoautotrophs.</title>
        <authorList>
            <person name="Ban H."/>
            <person name="Sato S."/>
            <person name="Yoshikawa S."/>
            <person name="Kazumasa Y."/>
            <person name="Nakamura Y."/>
            <person name="Ichinomiya M."/>
            <person name="Saitoh K."/>
            <person name="Sato N."/>
            <person name="Blanc-Mathieu R."/>
            <person name="Endo H."/>
            <person name="Kuwata A."/>
            <person name="Ogata H."/>
        </authorList>
    </citation>
    <scope>NUCLEOTIDE SEQUENCE</scope>
</reference>
<dbReference type="InterPro" id="IPR011992">
    <property type="entry name" value="EF-hand-dom_pair"/>
</dbReference>
<dbReference type="PANTHER" id="PTHR21847">
    <property type="entry name" value="EF-HAND CALCIUM-BINDING DOMAIN-CONTAINING PROTEIN 10"/>
    <property type="match status" value="1"/>
</dbReference>
<proteinExistence type="predicted"/>
<evidence type="ECO:0000313" key="3">
    <source>
        <dbReference type="Proteomes" id="UP001165082"/>
    </source>
</evidence>
<gene>
    <name evidence="2" type="ORF">TrRE_jg13242</name>
</gene>
<dbReference type="GO" id="GO:0005509">
    <property type="term" value="F:calcium ion binding"/>
    <property type="evidence" value="ECO:0007669"/>
    <property type="project" value="InterPro"/>
</dbReference>